<dbReference type="PRINTS" id="PR00024">
    <property type="entry name" value="HOMEOBOX"/>
</dbReference>
<dbReference type="SMART" id="SM00389">
    <property type="entry name" value="HOX"/>
    <property type="match status" value="1"/>
</dbReference>
<sequence length="276" mass="30263">MAAIRDSKSFCIENLLSREAMGVPGLPELKTREVPGSSPPPVPSHSPPMSPVASPQGSPPSRSSPAMSAASPLFGRAGGLLAGATSSFVSPQLYQYPDVGIPQGFIPAHAFAPPHAGPLLDAHTLHALKSGAASSFPPGALDWIARTGLMYPRLPPELAENMEYYNLCMGQHSLLGKTRRPRTAFTSQQLLELEKYFRENKYLSRPKRYEVATSLMLTETQVKIWFQNRRMKWKRGKKGTNADNRGKEGNSAIKDNKENNNVKDIESKHTSNNNQQ</sequence>
<comment type="subcellular location">
    <subcellularLocation>
        <location evidence="1 5 6">Nucleus</location>
    </subcellularLocation>
</comment>
<organism evidence="9 10">
    <name type="scientific">Meganyctiphanes norvegica</name>
    <name type="common">Northern krill</name>
    <name type="synonym">Thysanopoda norvegica</name>
    <dbReference type="NCBI Taxonomy" id="48144"/>
    <lineage>
        <taxon>Eukaryota</taxon>
        <taxon>Metazoa</taxon>
        <taxon>Ecdysozoa</taxon>
        <taxon>Arthropoda</taxon>
        <taxon>Crustacea</taxon>
        <taxon>Multicrustacea</taxon>
        <taxon>Malacostraca</taxon>
        <taxon>Eumalacostraca</taxon>
        <taxon>Eucarida</taxon>
        <taxon>Euphausiacea</taxon>
        <taxon>Euphausiidae</taxon>
        <taxon>Meganyctiphanes</taxon>
    </lineage>
</organism>
<evidence type="ECO:0000256" key="7">
    <source>
        <dbReference type="SAM" id="MobiDB-lite"/>
    </source>
</evidence>
<dbReference type="GO" id="GO:1990837">
    <property type="term" value="F:sequence-specific double-stranded DNA binding"/>
    <property type="evidence" value="ECO:0007669"/>
    <property type="project" value="TreeGrafter"/>
</dbReference>
<evidence type="ECO:0000256" key="4">
    <source>
        <dbReference type="ARBA" id="ARBA00023242"/>
    </source>
</evidence>
<evidence type="ECO:0000313" key="9">
    <source>
        <dbReference type="EMBL" id="CAL4204174.1"/>
    </source>
</evidence>
<feature type="compositionally biased region" description="Basic and acidic residues" evidence="7">
    <location>
        <begin position="244"/>
        <end position="269"/>
    </location>
</feature>
<dbReference type="InterPro" id="IPR042768">
    <property type="entry name" value="MNX1/Ceh-12"/>
</dbReference>
<evidence type="ECO:0000313" key="10">
    <source>
        <dbReference type="Proteomes" id="UP001497623"/>
    </source>
</evidence>
<feature type="region of interest" description="Disordered" evidence="7">
    <location>
        <begin position="235"/>
        <end position="276"/>
    </location>
</feature>
<dbReference type="CDD" id="cd00086">
    <property type="entry name" value="homeodomain"/>
    <property type="match status" value="1"/>
</dbReference>
<gene>
    <name evidence="9" type="ORF">MNOR_LOCUS37834</name>
</gene>
<dbReference type="SUPFAM" id="SSF46689">
    <property type="entry name" value="Homeodomain-like"/>
    <property type="match status" value="1"/>
</dbReference>
<feature type="compositionally biased region" description="Low complexity" evidence="7">
    <location>
        <begin position="51"/>
        <end position="69"/>
    </location>
</feature>
<feature type="non-terminal residue" evidence="9">
    <location>
        <position position="276"/>
    </location>
</feature>
<dbReference type="InterPro" id="IPR001356">
    <property type="entry name" value="HD"/>
</dbReference>
<dbReference type="GO" id="GO:0048812">
    <property type="term" value="P:neuron projection morphogenesis"/>
    <property type="evidence" value="ECO:0007669"/>
    <property type="project" value="TreeGrafter"/>
</dbReference>
<dbReference type="InterPro" id="IPR009057">
    <property type="entry name" value="Homeodomain-like_sf"/>
</dbReference>
<dbReference type="GO" id="GO:0005634">
    <property type="term" value="C:nucleus"/>
    <property type="evidence" value="ECO:0007669"/>
    <property type="project" value="UniProtKB-SubCell"/>
</dbReference>
<dbReference type="PANTHER" id="PTHR24335">
    <property type="entry name" value="MOTOR NEURON AND PANCREAS HOMEOBOX PROTEIN"/>
    <property type="match status" value="1"/>
</dbReference>
<dbReference type="PROSITE" id="PS00027">
    <property type="entry name" value="HOMEOBOX_1"/>
    <property type="match status" value="1"/>
</dbReference>
<keyword evidence="10" id="KW-1185">Reference proteome</keyword>
<evidence type="ECO:0000256" key="5">
    <source>
        <dbReference type="PROSITE-ProRule" id="PRU00108"/>
    </source>
</evidence>
<evidence type="ECO:0000256" key="3">
    <source>
        <dbReference type="ARBA" id="ARBA00023155"/>
    </source>
</evidence>
<evidence type="ECO:0000256" key="2">
    <source>
        <dbReference type="ARBA" id="ARBA00023125"/>
    </source>
</evidence>
<dbReference type="Pfam" id="PF00046">
    <property type="entry name" value="Homeodomain"/>
    <property type="match status" value="1"/>
</dbReference>
<dbReference type="EMBL" id="CAXKWB010079933">
    <property type="protein sequence ID" value="CAL4204174.1"/>
    <property type="molecule type" value="Genomic_DNA"/>
</dbReference>
<comment type="caution">
    <text evidence="9">The sequence shown here is derived from an EMBL/GenBank/DDBJ whole genome shotgun (WGS) entry which is preliminary data.</text>
</comment>
<dbReference type="PANTHER" id="PTHR24335:SF4">
    <property type="entry name" value="EXTRA-EXTRA"/>
    <property type="match status" value="1"/>
</dbReference>
<evidence type="ECO:0000256" key="6">
    <source>
        <dbReference type="RuleBase" id="RU000682"/>
    </source>
</evidence>
<dbReference type="AlphaFoldDB" id="A0AAV2SN03"/>
<proteinExistence type="predicted"/>
<dbReference type="GO" id="GO:0007417">
    <property type="term" value="P:central nervous system development"/>
    <property type="evidence" value="ECO:0007669"/>
    <property type="project" value="TreeGrafter"/>
</dbReference>
<evidence type="ECO:0000259" key="8">
    <source>
        <dbReference type="PROSITE" id="PS50071"/>
    </source>
</evidence>
<dbReference type="Proteomes" id="UP001497623">
    <property type="component" value="Unassembled WGS sequence"/>
</dbReference>
<protein>
    <recommendedName>
        <fullName evidence="8">Homeobox domain-containing protein</fullName>
    </recommendedName>
</protein>
<feature type="domain" description="Homeobox" evidence="8">
    <location>
        <begin position="176"/>
        <end position="236"/>
    </location>
</feature>
<keyword evidence="4 5" id="KW-0539">Nucleus</keyword>
<evidence type="ECO:0000256" key="1">
    <source>
        <dbReference type="ARBA" id="ARBA00004123"/>
    </source>
</evidence>
<reference evidence="9 10" key="1">
    <citation type="submission" date="2024-05" db="EMBL/GenBank/DDBJ databases">
        <authorList>
            <person name="Wallberg A."/>
        </authorList>
    </citation>
    <scope>NUCLEOTIDE SEQUENCE [LARGE SCALE GENOMIC DNA]</scope>
</reference>
<dbReference type="InterPro" id="IPR017970">
    <property type="entry name" value="Homeobox_CS"/>
</dbReference>
<dbReference type="GO" id="GO:0000981">
    <property type="term" value="F:DNA-binding transcription factor activity, RNA polymerase II-specific"/>
    <property type="evidence" value="ECO:0007669"/>
    <property type="project" value="InterPro"/>
</dbReference>
<dbReference type="Gene3D" id="1.10.10.60">
    <property type="entry name" value="Homeodomain-like"/>
    <property type="match status" value="1"/>
</dbReference>
<keyword evidence="3 5" id="KW-0371">Homeobox</keyword>
<feature type="DNA-binding region" description="Homeobox" evidence="5">
    <location>
        <begin position="178"/>
        <end position="237"/>
    </location>
</feature>
<name>A0AAV2SN03_MEGNR</name>
<feature type="compositionally biased region" description="Pro residues" evidence="7">
    <location>
        <begin position="37"/>
        <end position="50"/>
    </location>
</feature>
<accession>A0AAV2SN03</accession>
<dbReference type="PROSITE" id="PS50071">
    <property type="entry name" value="HOMEOBOX_2"/>
    <property type="match status" value="1"/>
</dbReference>
<dbReference type="InterPro" id="IPR020479">
    <property type="entry name" value="HD_metazoa"/>
</dbReference>
<feature type="region of interest" description="Disordered" evidence="7">
    <location>
        <begin position="22"/>
        <end position="69"/>
    </location>
</feature>
<keyword evidence="2 5" id="KW-0238">DNA-binding</keyword>